<dbReference type="GO" id="GO:0030797">
    <property type="term" value="F:24-methylenesterol C-methyltransferase activity"/>
    <property type="evidence" value="ECO:0007669"/>
    <property type="project" value="UniProtKB-EC"/>
</dbReference>
<feature type="domain" description="Methyltransferase type 11" evidence="2">
    <location>
        <begin position="153"/>
        <end position="252"/>
    </location>
</feature>
<keyword evidence="1" id="KW-0732">Signal</keyword>
<proteinExistence type="predicted"/>
<dbReference type="STRING" id="1088818.A0A2I0AMJ1"/>
<gene>
    <name evidence="3" type="ORF">AXF42_Ash002080</name>
</gene>
<accession>A0A2I0AMJ1</accession>
<feature type="chain" id="PRO_5014125040" evidence="1">
    <location>
        <begin position="20"/>
        <end position="323"/>
    </location>
</feature>
<dbReference type="PANTHER" id="PTHR45036:SF1">
    <property type="entry name" value="METHYLTRANSFERASE LIKE 7A"/>
    <property type="match status" value="1"/>
</dbReference>
<evidence type="ECO:0000256" key="1">
    <source>
        <dbReference type="SAM" id="SignalP"/>
    </source>
</evidence>
<evidence type="ECO:0000313" key="4">
    <source>
        <dbReference type="Proteomes" id="UP000236161"/>
    </source>
</evidence>
<organism evidence="3 4">
    <name type="scientific">Apostasia shenzhenica</name>
    <dbReference type="NCBI Taxonomy" id="1088818"/>
    <lineage>
        <taxon>Eukaryota</taxon>
        <taxon>Viridiplantae</taxon>
        <taxon>Streptophyta</taxon>
        <taxon>Embryophyta</taxon>
        <taxon>Tracheophyta</taxon>
        <taxon>Spermatophyta</taxon>
        <taxon>Magnoliopsida</taxon>
        <taxon>Liliopsida</taxon>
        <taxon>Asparagales</taxon>
        <taxon>Orchidaceae</taxon>
        <taxon>Apostasioideae</taxon>
        <taxon>Apostasia</taxon>
    </lineage>
</organism>
<keyword evidence="3" id="KW-0808">Transferase</keyword>
<dbReference type="PANTHER" id="PTHR45036">
    <property type="entry name" value="METHYLTRANSFERASE LIKE 7B"/>
    <property type="match status" value="1"/>
</dbReference>
<dbReference type="OrthoDB" id="416496at2759"/>
<dbReference type="EMBL" id="KZ451969">
    <property type="protein sequence ID" value="PKA56777.1"/>
    <property type="molecule type" value="Genomic_DNA"/>
</dbReference>
<dbReference type="EC" id="2.1.1.143" evidence="3"/>
<protein>
    <submittedName>
        <fullName evidence="3">24-methylenesterol C-methyltransferase</fullName>
        <ecNumber evidence="3">2.1.1.143</ecNumber>
    </submittedName>
</protein>
<evidence type="ECO:0000313" key="3">
    <source>
        <dbReference type="EMBL" id="PKA56777.1"/>
    </source>
</evidence>
<dbReference type="InterPro" id="IPR029063">
    <property type="entry name" value="SAM-dependent_MTases_sf"/>
</dbReference>
<reference evidence="3 4" key="1">
    <citation type="journal article" date="2017" name="Nature">
        <title>The Apostasia genome and the evolution of orchids.</title>
        <authorList>
            <person name="Zhang G.Q."/>
            <person name="Liu K.W."/>
            <person name="Li Z."/>
            <person name="Lohaus R."/>
            <person name="Hsiao Y.Y."/>
            <person name="Niu S.C."/>
            <person name="Wang J.Y."/>
            <person name="Lin Y.C."/>
            <person name="Xu Q."/>
            <person name="Chen L.J."/>
            <person name="Yoshida K."/>
            <person name="Fujiwara S."/>
            <person name="Wang Z.W."/>
            <person name="Zhang Y.Q."/>
            <person name="Mitsuda N."/>
            <person name="Wang M."/>
            <person name="Liu G.H."/>
            <person name="Pecoraro L."/>
            <person name="Huang H.X."/>
            <person name="Xiao X.J."/>
            <person name="Lin M."/>
            <person name="Wu X.Y."/>
            <person name="Wu W.L."/>
            <person name="Chen Y.Y."/>
            <person name="Chang S.B."/>
            <person name="Sakamoto S."/>
            <person name="Ohme-Takagi M."/>
            <person name="Yagi M."/>
            <person name="Zeng S.J."/>
            <person name="Shen C.Y."/>
            <person name="Yeh C.M."/>
            <person name="Luo Y.B."/>
            <person name="Tsai W.C."/>
            <person name="Van de Peer Y."/>
            <person name="Liu Z.J."/>
        </authorList>
    </citation>
    <scope>NUCLEOTIDE SEQUENCE [LARGE SCALE GENOMIC DNA]</scope>
    <source>
        <strain evidence="4">cv. Shenzhen</strain>
        <tissue evidence="3">Stem</tissue>
    </source>
</reference>
<keyword evidence="3" id="KW-0489">Methyltransferase</keyword>
<feature type="signal peptide" evidence="1">
    <location>
        <begin position="1"/>
        <end position="19"/>
    </location>
</feature>
<dbReference type="SUPFAM" id="SSF53335">
    <property type="entry name" value="S-adenosyl-L-methionine-dependent methyltransferases"/>
    <property type="match status" value="1"/>
</dbReference>
<sequence>MEELRCAACAVLLAAGVTAEMLSVAGAGAFAPRSSLSSSTSSVLVPSEEGGWTSDRGLPRFARCCPCGRRHLLGASAAAAAESLLQFYPVKAVNGLSSNSDVSIKNFRPGRPDWYEEIFAKAMEEGMRSYEAVIAAYKTELFGSLTVDGKKVLELGVGTGPNFKYYANASDLDVLGIDPNKKIEKYARAEALAAGLPSTKFTFMQGVGEALPVEDGSIDLVIGTLVLCSVKDVKLALKEVKRVLKADGLYLFIEHVAAYDGSLLRLMQSILDPFQQFVADGCHLTRETGNQISRSGFSKVNLNMASVPIIPIVSPHVYGIACK</sequence>
<dbReference type="AlphaFoldDB" id="A0A2I0AMJ1"/>
<dbReference type="Proteomes" id="UP000236161">
    <property type="component" value="Unassembled WGS sequence"/>
</dbReference>
<evidence type="ECO:0000259" key="2">
    <source>
        <dbReference type="Pfam" id="PF08241"/>
    </source>
</evidence>
<name>A0A2I0AMJ1_9ASPA</name>
<dbReference type="GO" id="GO:0032259">
    <property type="term" value="P:methylation"/>
    <property type="evidence" value="ECO:0007669"/>
    <property type="project" value="UniProtKB-KW"/>
</dbReference>
<dbReference type="InterPro" id="IPR013216">
    <property type="entry name" value="Methyltransf_11"/>
</dbReference>
<dbReference type="InterPro" id="IPR052356">
    <property type="entry name" value="Thiol_S-MT"/>
</dbReference>
<keyword evidence="4" id="KW-1185">Reference proteome</keyword>
<dbReference type="CDD" id="cd02440">
    <property type="entry name" value="AdoMet_MTases"/>
    <property type="match status" value="1"/>
</dbReference>
<dbReference type="Gene3D" id="3.40.50.150">
    <property type="entry name" value="Vaccinia Virus protein VP39"/>
    <property type="match status" value="1"/>
</dbReference>
<dbReference type="Pfam" id="PF08241">
    <property type="entry name" value="Methyltransf_11"/>
    <property type="match status" value="1"/>
</dbReference>